<proteinExistence type="predicted"/>
<evidence type="ECO:0000313" key="1">
    <source>
        <dbReference type="EMBL" id="CAH1412380.1"/>
    </source>
</evidence>
<evidence type="ECO:0000313" key="2">
    <source>
        <dbReference type="Proteomes" id="UP001157418"/>
    </source>
</evidence>
<protein>
    <submittedName>
        <fullName evidence="1">Uncharacterized protein</fullName>
    </submittedName>
</protein>
<dbReference type="Gene3D" id="3.40.50.720">
    <property type="entry name" value="NAD(P)-binding Rossmann-like Domain"/>
    <property type="match status" value="1"/>
</dbReference>
<organism evidence="1 2">
    <name type="scientific">Lactuca virosa</name>
    <dbReference type="NCBI Taxonomy" id="75947"/>
    <lineage>
        <taxon>Eukaryota</taxon>
        <taxon>Viridiplantae</taxon>
        <taxon>Streptophyta</taxon>
        <taxon>Embryophyta</taxon>
        <taxon>Tracheophyta</taxon>
        <taxon>Spermatophyta</taxon>
        <taxon>Magnoliopsida</taxon>
        <taxon>eudicotyledons</taxon>
        <taxon>Gunneridae</taxon>
        <taxon>Pentapetalae</taxon>
        <taxon>asterids</taxon>
        <taxon>campanulids</taxon>
        <taxon>Asterales</taxon>
        <taxon>Asteraceae</taxon>
        <taxon>Cichorioideae</taxon>
        <taxon>Cichorieae</taxon>
        <taxon>Lactucinae</taxon>
        <taxon>Lactuca</taxon>
    </lineage>
</organism>
<dbReference type="EMBL" id="CAKMRJ010000001">
    <property type="protein sequence ID" value="CAH1412380.1"/>
    <property type="molecule type" value="Genomic_DNA"/>
</dbReference>
<dbReference type="AlphaFoldDB" id="A0AAU9LRX5"/>
<gene>
    <name evidence="1" type="ORF">LVIROSA_LOCUS400</name>
</gene>
<sequence length="87" mass="10057">MESELENQIGATFEEDLDQMLPKCDIILINTPLTDKTKLLQCDMVVTKETSRAIHKTVHVLLISFSSFKFIISLKHHRRARNPLHKV</sequence>
<name>A0AAU9LRX5_9ASTR</name>
<dbReference type="Proteomes" id="UP001157418">
    <property type="component" value="Unassembled WGS sequence"/>
</dbReference>
<keyword evidence="2" id="KW-1185">Reference proteome</keyword>
<reference evidence="1 2" key="1">
    <citation type="submission" date="2022-01" db="EMBL/GenBank/DDBJ databases">
        <authorList>
            <person name="Xiong W."/>
            <person name="Schranz E."/>
        </authorList>
    </citation>
    <scope>NUCLEOTIDE SEQUENCE [LARGE SCALE GENOMIC DNA]</scope>
</reference>
<comment type="caution">
    <text evidence="1">The sequence shown here is derived from an EMBL/GenBank/DDBJ whole genome shotgun (WGS) entry which is preliminary data.</text>
</comment>
<accession>A0AAU9LRX5</accession>